<dbReference type="STRING" id="5364.A0A5C3MS43"/>
<sequence>MIMHRGPNRASFMWGSSTRNTRIEHLWVEVGTQFARRWRAFFTRLGRLHSLDRKNPYHLWLLHRLFLSDINADCVEFQAQWNAHPIAGRETKNRSPADLRFLGQTTQGIYTEDTLEDIHPDTLDRYYSTHGPEQQRHPNATGAGHPVDEREDEHDESDSESDDTEPEDELEGLAEQIAVDQARNIRHKPIKVARSHNPFDTAEGEQKLHKILQDVAFHGIQPPNYGILPSEWDDEFYPEEETIKFGTRGTQLKITLPVDIWYPRAVQWAQALDVMSRILLDDEAKDDE</sequence>
<organism evidence="3 4">
    <name type="scientific">Heliocybe sulcata</name>
    <dbReference type="NCBI Taxonomy" id="5364"/>
    <lineage>
        <taxon>Eukaryota</taxon>
        <taxon>Fungi</taxon>
        <taxon>Dikarya</taxon>
        <taxon>Basidiomycota</taxon>
        <taxon>Agaricomycotina</taxon>
        <taxon>Agaricomycetes</taxon>
        <taxon>Gloeophyllales</taxon>
        <taxon>Gloeophyllaceae</taxon>
        <taxon>Heliocybe</taxon>
    </lineage>
</organism>
<dbReference type="InterPro" id="IPR058913">
    <property type="entry name" value="Integrase_dom_put"/>
</dbReference>
<feature type="region of interest" description="Disordered" evidence="1">
    <location>
        <begin position="122"/>
        <end position="170"/>
    </location>
</feature>
<accession>A0A5C3MS43</accession>
<proteinExistence type="predicted"/>
<reference evidence="3 4" key="1">
    <citation type="journal article" date="2019" name="Nat. Ecol. Evol.">
        <title>Megaphylogeny resolves global patterns of mushroom evolution.</title>
        <authorList>
            <person name="Varga T."/>
            <person name="Krizsan K."/>
            <person name="Foldi C."/>
            <person name="Dima B."/>
            <person name="Sanchez-Garcia M."/>
            <person name="Sanchez-Ramirez S."/>
            <person name="Szollosi G.J."/>
            <person name="Szarkandi J.G."/>
            <person name="Papp V."/>
            <person name="Albert L."/>
            <person name="Andreopoulos W."/>
            <person name="Angelini C."/>
            <person name="Antonin V."/>
            <person name="Barry K.W."/>
            <person name="Bougher N.L."/>
            <person name="Buchanan P."/>
            <person name="Buyck B."/>
            <person name="Bense V."/>
            <person name="Catcheside P."/>
            <person name="Chovatia M."/>
            <person name="Cooper J."/>
            <person name="Damon W."/>
            <person name="Desjardin D."/>
            <person name="Finy P."/>
            <person name="Geml J."/>
            <person name="Haridas S."/>
            <person name="Hughes K."/>
            <person name="Justo A."/>
            <person name="Karasinski D."/>
            <person name="Kautmanova I."/>
            <person name="Kiss B."/>
            <person name="Kocsube S."/>
            <person name="Kotiranta H."/>
            <person name="LaButti K.M."/>
            <person name="Lechner B.E."/>
            <person name="Liimatainen K."/>
            <person name="Lipzen A."/>
            <person name="Lukacs Z."/>
            <person name="Mihaltcheva S."/>
            <person name="Morgado L.N."/>
            <person name="Niskanen T."/>
            <person name="Noordeloos M.E."/>
            <person name="Ohm R.A."/>
            <person name="Ortiz-Santana B."/>
            <person name="Ovrebo C."/>
            <person name="Racz N."/>
            <person name="Riley R."/>
            <person name="Savchenko A."/>
            <person name="Shiryaev A."/>
            <person name="Soop K."/>
            <person name="Spirin V."/>
            <person name="Szebenyi C."/>
            <person name="Tomsovsky M."/>
            <person name="Tulloss R.E."/>
            <person name="Uehling J."/>
            <person name="Grigoriev I.V."/>
            <person name="Vagvolgyi C."/>
            <person name="Papp T."/>
            <person name="Martin F.M."/>
            <person name="Miettinen O."/>
            <person name="Hibbett D.S."/>
            <person name="Nagy L.G."/>
        </authorList>
    </citation>
    <scope>NUCLEOTIDE SEQUENCE [LARGE SCALE GENOMIC DNA]</scope>
    <source>
        <strain evidence="3 4">OMC1185</strain>
    </source>
</reference>
<evidence type="ECO:0000313" key="4">
    <source>
        <dbReference type="Proteomes" id="UP000305948"/>
    </source>
</evidence>
<name>A0A5C3MS43_9AGAM</name>
<dbReference type="Proteomes" id="UP000305948">
    <property type="component" value="Unassembled WGS sequence"/>
</dbReference>
<dbReference type="PANTHER" id="PTHR46791:SF5">
    <property type="entry name" value="CLR5 DOMAIN-CONTAINING PROTEIN-RELATED"/>
    <property type="match status" value="1"/>
</dbReference>
<keyword evidence="4" id="KW-1185">Reference proteome</keyword>
<feature type="compositionally biased region" description="Acidic residues" evidence="1">
    <location>
        <begin position="149"/>
        <end position="170"/>
    </location>
</feature>
<evidence type="ECO:0000259" key="2">
    <source>
        <dbReference type="Pfam" id="PF24764"/>
    </source>
</evidence>
<dbReference type="OrthoDB" id="3353107at2759"/>
<evidence type="ECO:0000256" key="1">
    <source>
        <dbReference type="SAM" id="MobiDB-lite"/>
    </source>
</evidence>
<dbReference type="PANTHER" id="PTHR46791">
    <property type="entry name" value="EXPRESSED PROTEIN"/>
    <property type="match status" value="1"/>
</dbReference>
<dbReference type="Pfam" id="PF24764">
    <property type="entry name" value="rva_4"/>
    <property type="match status" value="1"/>
</dbReference>
<gene>
    <name evidence="3" type="ORF">OE88DRAFT_1776280</name>
</gene>
<protein>
    <recommendedName>
        <fullName evidence="2">Integrase core domain-containing protein</fullName>
    </recommendedName>
</protein>
<feature type="domain" description="Integrase core" evidence="2">
    <location>
        <begin position="1"/>
        <end position="102"/>
    </location>
</feature>
<dbReference type="EMBL" id="ML213529">
    <property type="protein sequence ID" value="TFK46578.1"/>
    <property type="molecule type" value="Genomic_DNA"/>
</dbReference>
<evidence type="ECO:0000313" key="3">
    <source>
        <dbReference type="EMBL" id="TFK46578.1"/>
    </source>
</evidence>
<dbReference type="AlphaFoldDB" id="A0A5C3MS43"/>